<protein>
    <submittedName>
        <fullName evidence="1">Uncharacterized protein</fullName>
    </submittedName>
</protein>
<dbReference type="AlphaFoldDB" id="A0AAN7BX67"/>
<organism evidence="1 2">
    <name type="scientific">Podospora fimiseda</name>
    <dbReference type="NCBI Taxonomy" id="252190"/>
    <lineage>
        <taxon>Eukaryota</taxon>
        <taxon>Fungi</taxon>
        <taxon>Dikarya</taxon>
        <taxon>Ascomycota</taxon>
        <taxon>Pezizomycotina</taxon>
        <taxon>Sordariomycetes</taxon>
        <taxon>Sordariomycetidae</taxon>
        <taxon>Sordariales</taxon>
        <taxon>Podosporaceae</taxon>
        <taxon>Podospora</taxon>
    </lineage>
</organism>
<sequence>MSLWQTYRRLSSNAKLKVGVGLVAWGLLGLQFAPKAEEKLGYTPTEADKEALERMTPKIHTVPRGERP</sequence>
<reference evidence="1" key="2">
    <citation type="submission" date="2023-05" db="EMBL/GenBank/DDBJ databases">
        <authorList>
            <consortium name="Lawrence Berkeley National Laboratory"/>
            <person name="Steindorff A."/>
            <person name="Hensen N."/>
            <person name="Bonometti L."/>
            <person name="Westerberg I."/>
            <person name="Brannstrom I.O."/>
            <person name="Guillou S."/>
            <person name="Cros-Aarteil S."/>
            <person name="Calhoun S."/>
            <person name="Haridas S."/>
            <person name="Kuo A."/>
            <person name="Mondo S."/>
            <person name="Pangilinan J."/>
            <person name="Riley R."/>
            <person name="Labutti K."/>
            <person name="Andreopoulos B."/>
            <person name="Lipzen A."/>
            <person name="Chen C."/>
            <person name="Yanf M."/>
            <person name="Daum C."/>
            <person name="Ng V."/>
            <person name="Clum A."/>
            <person name="Ohm R."/>
            <person name="Martin F."/>
            <person name="Silar P."/>
            <person name="Natvig D."/>
            <person name="Lalanne C."/>
            <person name="Gautier V."/>
            <person name="Ament-Velasquez S.L."/>
            <person name="Kruys A."/>
            <person name="Hutchinson M.I."/>
            <person name="Powell A.J."/>
            <person name="Barry K."/>
            <person name="Miller A.N."/>
            <person name="Grigoriev I.V."/>
            <person name="Debuchy R."/>
            <person name="Gladieux P."/>
            <person name="Thoren M.H."/>
            <person name="Johannesson H."/>
        </authorList>
    </citation>
    <scope>NUCLEOTIDE SEQUENCE</scope>
    <source>
        <strain evidence="1">CBS 990.96</strain>
    </source>
</reference>
<proteinExistence type="predicted"/>
<reference evidence="1" key="1">
    <citation type="journal article" date="2023" name="Mol. Phylogenet. Evol.">
        <title>Genome-scale phylogeny and comparative genomics of the fungal order Sordariales.</title>
        <authorList>
            <person name="Hensen N."/>
            <person name="Bonometti L."/>
            <person name="Westerberg I."/>
            <person name="Brannstrom I.O."/>
            <person name="Guillou S."/>
            <person name="Cros-Aarteil S."/>
            <person name="Calhoun S."/>
            <person name="Haridas S."/>
            <person name="Kuo A."/>
            <person name="Mondo S."/>
            <person name="Pangilinan J."/>
            <person name="Riley R."/>
            <person name="LaButti K."/>
            <person name="Andreopoulos B."/>
            <person name="Lipzen A."/>
            <person name="Chen C."/>
            <person name="Yan M."/>
            <person name="Daum C."/>
            <person name="Ng V."/>
            <person name="Clum A."/>
            <person name="Steindorff A."/>
            <person name="Ohm R.A."/>
            <person name="Martin F."/>
            <person name="Silar P."/>
            <person name="Natvig D.O."/>
            <person name="Lalanne C."/>
            <person name="Gautier V."/>
            <person name="Ament-Velasquez S.L."/>
            <person name="Kruys A."/>
            <person name="Hutchinson M.I."/>
            <person name="Powell A.J."/>
            <person name="Barry K."/>
            <person name="Miller A.N."/>
            <person name="Grigoriev I.V."/>
            <person name="Debuchy R."/>
            <person name="Gladieux P."/>
            <person name="Hiltunen Thoren M."/>
            <person name="Johannesson H."/>
        </authorList>
    </citation>
    <scope>NUCLEOTIDE SEQUENCE</scope>
    <source>
        <strain evidence="1">CBS 990.96</strain>
    </source>
</reference>
<dbReference type="Proteomes" id="UP001301958">
    <property type="component" value="Unassembled WGS sequence"/>
</dbReference>
<keyword evidence="2" id="KW-1185">Reference proteome</keyword>
<gene>
    <name evidence="1" type="ORF">QBC38DRAFT_495697</name>
</gene>
<evidence type="ECO:0000313" key="2">
    <source>
        <dbReference type="Proteomes" id="UP001301958"/>
    </source>
</evidence>
<dbReference type="EMBL" id="MU865293">
    <property type="protein sequence ID" value="KAK4231299.1"/>
    <property type="molecule type" value="Genomic_DNA"/>
</dbReference>
<accession>A0AAN7BX67</accession>
<evidence type="ECO:0000313" key="1">
    <source>
        <dbReference type="EMBL" id="KAK4231299.1"/>
    </source>
</evidence>
<name>A0AAN7BX67_9PEZI</name>
<comment type="caution">
    <text evidence="1">The sequence shown here is derived from an EMBL/GenBank/DDBJ whole genome shotgun (WGS) entry which is preliminary data.</text>
</comment>